<dbReference type="InterPro" id="IPR029068">
    <property type="entry name" value="Glyas_Bleomycin-R_OHBP_Dase"/>
</dbReference>
<evidence type="ECO:0000313" key="3">
    <source>
        <dbReference type="Proteomes" id="UP000092582"/>
    </source>
</evidence>
<dbReference type="Pfam" id="PF00903">
    <property type="entry name" value="Glyoxalase"/>
    <property type="match status" value="1"/>
</dbReference>
<gene>
    <name evidence="2" type="ORF">PA27867_1301</name>
</gene>
<evidence type="ECO:0000259" key="1">
    <source>
        <dbReference type="PROSITE" id="PS51819"/>
    </source>
</evidence>
<dbReference type="EMBL" id="CP016282">
    <property type="protein sequence ID" value="ANP72263.1"/>
    <property type="molecule type" value="Genomic_DNA"/>
</dbReference>
<dbReference type="PATRIC" id="fig|670052.7.peg.1353"/>
<dbReference type="Proteomes" id="UP000092582">
    <property type="component" value="Chromosome 1"/>
</dbReference>
<dbReference type="OrthoDB" id="9798430at2"/>
<organism evidence="2 3">
    <name type="scientific">Cryobacterium arcticum</name>
    <dbReference type="NCBI Taxonomy" id="670052"/>
    <lineage>
        <taxon>Bacteria</taxon>
        <taxon>Bacillati</taxon>
        <taxon>Actinomycetota</taxon>
        <taxon>Actinomycetes</taxon>
        <taxon>Micrococcales</taxon>
        <taxon>Microbacteriaceae</taxon>
        <taxon>Cryobacterium</taxon>
    </lineage>
</organism>
<dbReference type="RefSeq" id="WP_066594610.1">
    <property type="nucleotide sequence ID" value="NZ_CP016282.1"/>
</dbReference>
<dbReference type="AlphaFoldDB" id="A0A1B1BIA7"/>
<name>A0A1B1BIA7_9MICO</name>
<dbReference type="PANTHER" id="PTHR36503:SF1">
    <property type="entry name" value="BLR2520 PROTEIN"/>
    <property type="match status" value="1"/>
</dbReference>
<dbReference type="STRING" id="670052.PA27867_1301"/>
<dbReference type="InterPro" id="IPR004360">
    <property type="entry name" value="Glyas_Fos-R_dOase_dom"/>
</dbReference>
<dbReference type="Gene3D" id="3.10.180.10">
    <property type="entry name" value="2,3-Dihydroxybiphenyl 1,2-Dioxygenase, domain 1"/>
    <property type="match status" value="1"/>
</dbReference>
<dbReference type="InterPro" id="IPR037523">
    <property type="entry name" value="VOC_core"/>
</dbReference>
<reference evidence="2 3" key="1">
    <citation type="submission" date="2016-06" db="EMBL/GenBank/DDBJ databases">
        <title>Genome sequencing of Cryobacterium arcticum PAMC 27867.</title>
        <authorList>
            <person name="Lee J."/>
            <person name="Kim O.-S."/>
        </authorList>
    </citation>
    <scope>NUCLEOTIDE SEQUENCE [LARGE SCALE GENOMIC DNA]</scope>
    <source>
        <strain evidence="2 3">PAMC 27867</strain>
    </source>
</reference>
<feature type="domain" description="VOC" evidence="1">
    <location>
        <begin position="4"/>
        <end position="129"/>
    </location>
</feature>
<keyword evidence="3" id="KW-1185">Reference proteome</keyword>
<sequence length="143" mass="14902">MNQNVHVITFATADLAAARSFYSTALGWTPLVDVPGEIIFYQVAPGTVLGLFDAEKFNRDLATGTDHSVVSGVTLSHNVGGPDEVHAVVTAMTAAGGRVIKAPQDGAFGGIFHAHVQDPNGIIWEIAHNPGWHVAADGAVSFG</sequence>
<dbReference type="SUPFAM" id="SSF54593">
    <property type="entry name" value="Glyoxalase/Bleomycin resistance protein/Dihydroxybiphenyl dioxygenase"/>
    <property type="match status" value="1"/>
</dbReference>
<evidence type="ECO:0000313" key="2">
    <source>
        <dbReference type="EMBL" id="ANP72263.1"/>
    </source>
</evidence>
<dbReference type="KEGG" id="cart:PA27867_1301"/>
<accession>A0A1B1BIA7</accession>
<protein>
    <submittedName>
        <fullName evidence="2">Glyoxalase</fullName>
    </submittedName>
</protein>
<dbReference type="PROSITE" id="PS51819">
    <property type="entry name" value="VOC"/>
    <property type="match status" value="1"/>
</dbReference>
<proteinExistence type="predicted"/>
<dbReference type="PANTHER" id="PTHR36503">
    <property type="entry name" value="BLR2520 PROTEIN"/>
    <property type="match status" value="1"/>
</dbReference>